<dbReference type="GO" id="GO:0008156">
    <property type="term" value="P:negative regulation of DNA replication"/>
    <property type="evidence" value="ECO:0007669"/>
    <property type="project" value="UniProtKB-UniRule"/>
</dbReference>
<evidence type="ECO:0000313" key="8">
    <source>
        <dbReference type="EMBL" id="HJF32853.1"/>
    </source>
</evidence>
<keyword evidence="2 6" id="KW-0235">DNA replication</keyword>
<feature type="binding site" evidence="6">
    <location>
        <position position="114"/>
    </location>
    <ligand>
        <name>Zn(2+)</name>
        <dbReference type="ChEBI" id="CHEBI:29105"/>
    </ligand>
</feature>
<keyword evidence="3 6" id="KW-0479">Metal-binding</keyword>
<evidence type="ECO:0000313" key="9">
    <source>
        <dbReference type="Proteomes" id="UP000698173"/>
    </source>
</evidence>
<feature type="binding site" evidence="6">
    <location>
        <position position="111"/>
    </location>
    <ligand>
        <name>Zn(2+)</name>
        <dbReference type="ChEBI" id="CHEBI:29105"/>
    </ligand>
</feature>
<protein>
    <recommendedName>
        <fullName evidence="6">Replication initiation control protein YabA</fullName>
    </recommendedName>
</protein>
<dbReference type="GO" id="GO:0006260">
    <property type="term" value="P:DNA replication"/>
    <property type="evidence" value="ECO:0007669"/>
    <property type="project" value="UniProtKB-KW"/>
</dbReference>
<feature type="binding site" evidence="6">
    <location>
        <position position="96"/>
    </location>
    <ligand>
        <name>Zn(2+)</name>
        <dbReference type="ChEBI" id="CHEBI:29105"/>
    </ligand>
</feature>
<comment type="function">
    <text evidence="6">Involved in control of chromosome replication initiation. Inhibits the cooperative binding of DnaA to the oriC region, thus negatively regulating initiation of chromosome replication. Inhibits the ability of DnaA-ATP to form a helix on DNA; does not disassemble preformed DnaA-DNA helices. Decreases the residence time of DnaA on the chromosome at its binding sites (oriC, replication forks and promoter-binding sites). Tethers DnaA to the replication machinery via the DNA polymerase beta sliding clamp subunit (dnaN). Associates with oriC and other DnaA targets on the chromosome in a DnaA-dependent manner.</text>
</comment>
<dbReference type="EMBL" id="DYWT01000221">
    <property type="protein sequence ID" value="HJF32853.1"/>
    <property type="molecule type" value="Genomic_DNA"/>
</dbReference>
<sequence length="123" mass="14642">MKEKNFLDRVMEFEQELESMQKQFRELIGFVAQMTEENHSLQLENHHLRKRLEEMDKQIDEQTQTINTRQHRKKPNKTDVGEGVDNLARLYNEGFHVCNVHYGGTRKGEDCLFCLSFLNKQNV</sequence>
<reference evidence="8" key="2">
    <citation type="submission" date="2021-09" db="EMBL/GenBank/DDBJ databases">
        <authorList>
            <person name="Gilroy R."/>
        </authorList>
    </citation>
    <scope>NUCLEOTIDE SEQUENCE</scope>
    <source>
        <strain evidence="8">CHK171-7178</strain>
    </source>
</reference>
<feature type="coiled-coil region" evidence="7">
    <location>
        <begin position="3"/>
        <end position="65"/>
    </location>
</feature>
<accession>A0A921FZX1</accession>
<dbReference type="PIRSF" id="PIRSF021439">
    <property type="entry name" value="DUF972"/>
    <property type="match status" value="1"/>
</dbReference>
<evidence type="ECO:0000256" key="6">
    <source>
        <dbReference type="HAMAP-Rule" id="MF_01159"/>
    </source>
</evidence>
<dbReference type="AlphaFoldDB" id="A0A921FZX1"/>
<evidence type="ECO:0000256" key="7">
    <source>
        <dbReference type="SAM" id="Coils"/>
    </source>
</evidence>
<evidence type="ECO:0000256" key="3">
    <source>
        <dbReference type="ARBA" id="ARBA00022723"/>
    </source>
</evidence>
<dbReference type="Pfam" id="PF06156">
    <property type="entry name" value="YabA"/>
    <property type="match status" value="1"/>
</dbReference>
<dbReference type="InterPro" id="IPR010377">
    <property type="entry name" value="YabA"/>
</dbReference>
<comment type="similarity">
    <text evidence="6">Belongs to the YabA family.</text>
</comment>
<comment type="caution">
    <text evidence="8">The sequence shown here is derived from an EMBL/GenBank/DDBJ whole genome shotgun (WGS) entry which is preliminary data.</text>
</comment>
<comment type="subcellular location">
    <subcellularLocation>
        <location evidence="6">Cytoplasm</location>
        <location evidence="6">Nucleoid</location>
    </subcellularLocation>
    <text evidence="6">Localizes in tight foci, which correspond to the replisome at mid-cell throughout the cell cycle.</text>
</comment>
<feature type="binding site" evidence="6">
    <location>
        <position position="98"/>
    </location>
    <ligand>
        <name>Zn(2+)</name>
        <dbReference type="ChEBI" id="CHEBI:29105"/>
    </ligand>
</feature>
<dbReference type="Proteomes" id="UP000698173">
    <property type="component" value="Unassembled WGS sequence"/>
</dbReference>
<keyword evidence="1 6" id="KW-0963">Cytoplasm</keyword>
<reference evidence="8" key="1">
    <citation type="journal article" date="2021" name="PeerJ">
        <title>Extensive microbial diversity within the chicken gut microbiome revealed by metagenomics and culture.</title>
        <authorList>
            <person name="Gilroy R."/>
            <person name="Ravi A."/>
            <person name="Getino M."/>
            <person name="Pursley I."/>
            <person name="Horton D.L."/>
            <person name="Alikhan N.F."/>
            <person name="Baker D."/>
            <person name="Gharbi K."/>
            <person name="Hall N."/>
            <person name="Watson M."/>
            <person name="Adriaenssens E.M."/>
            <person name="Foster-Nyarko E."/>
            <person name="Jarju S."/>
            <person name="Secka A."/>
            <person name="Antonio M."/>
            <person name="Oren A."/>
            <person name="Chaudhuri R.R."/>
            <person name="La Ragione R."/>
            <person name="Hildebrand F."/>
            <person name="Pallen M.J."/>
        </authorList>
    </citation>
    <scope>NUCLEOTIDE SEQUENCE</scope>
    <source>
        <strain evidence="8">CHK171-7178</strain>
    </source>
</reference>
<proteinExistence type="inferred from homology"/>
<keyword evidence="7" id="KW-0175">Coiled coil</keyword>
<name>A0A921FZX1_SPOPS</name>
<gene>
    <name evidence="6 8" type="primary">yabA</name>
    <name evidence="8" type="ORF">K8V56_13910</name>
</gene>
<evidence type="ECO:0000256" key="4">
    <source>
        <dbReference type="ARBA" id="ARBA00022833"/>
    </source>
</evidence>
<dbReference type="NCBIfam" id="NF009644">
    <property type="entry name" value="PRK13169.1-5"/>
    <property type="match status" value="1"/>
</dbReference>
<keyword evidence="5 6" id="KW-0236">DNA replication inhibitor</keyword>
<dbReference type="GO" id="GO:0008270">
    <property type="term" value="F:zinc ion binding"/>
    <property type="evidence" value="ECO:0007669"/>
    <property type="project" value="UniProtKB-UniRule"/>
</dbReference>
<evidence type="ECO:0000256" key="1">
    <source>
        <dbReference type="ARBA" id="ARBA00022490"/>
    </source>
</evidence>
<organism evidence="8 9">
    <name type="scientific">Sporosarcina psychrophila</name>
    <name type="common">Bacillus psychrophilus</name>
    <dbReference type="NCBI Taxonomy" id="1476"/>
    <lineage>
        <taxon>Bacteria</taxon>
        <taxon>Bacillati</taxon>
        <taxon>Bacillota</taxon>
        <taxon>Bacilli</taxon>
        <taxon>Bacillales</taxon>
        <taxon>Caryophanaceae</taxon>
        <taxon>Sporosarcina</taxon>
    </lineage>
</organism>
<dbReference type="GO" id="GO:0043590">
    <property type="term" value="C:bacterial nucleoid"/>
    <property type="evidence" value="ECO:0007669"/>
    <property type="project" value="UniProtKB-UniRule"/>
</dbReference>
<keyword evidence="4 6" id="KW-0862">Zinc</keyword>
<dbReference type="HAMAP" id="MF_01159">
    <property type="entry name" value="YabA"/>
    <property type="match status" value="1"/>
</dbReference>
<evidence type="ECO:0000256" key="2">
    <source>
        <dbReference type="ARBA" id="ARBA00022705"/>
    </source>
</evidence>
<comment type="subunit">
    <text evidence="6">Homotetramer. Interacts with both DnaA and DnaN, acting as a bridge between these two proteins.</text>
</comment>
<evidence type="ECO:0000256" key="5">
    <source>
        <dbReference type="ARBA" id="ARBA00022880"/>
    </source>
</evidence>
<comment type="cofactor">
    <cofactor evidence="6">
        <name>Zn(2+)</name>
        <dbReference type="ChEBI" id="CHEBI:29105"/>
    </cofactor>
    <text evidence="6">Binds 1 zinc ion per subunit.</text>
</comment>